<comment type="caution">
    <text evidence="1">The sequence shown here is derived from an EMBL/GenBank/DDBJ whole genome shotgun (WGS) entry which is preliminary data.</text>
</comment>
<evidence type="ECO:0000313" key="2">
    <source>
        <dbReference type="Proteomes" id="UP000250321"/>
    </source>
</evidence>
<accession>A0A314YNS8</accession>
<reference evidence="1 2" key="1">
    <citation type="submission" date="2018-02" db="EMBL/GenBank/DDBJ databases">
        <title>Draft genome of wild Prunus yedoensis var. nudiflora.</title>
        <authorList>
            <person name="Baek S."/>
            <person name="Kim J.-H."/>
            <person name="Choi K."/>
            <person name="Kim G.-B."/>
            <person name="Cho A."/>
            <person name="Jang H."/>
            <person name="Shin C.-H."/>
            <person name="Yu H.-J."/>
            <person name="Mun J.-H."/>
        </authorList>
    </citation>
    <scope>NUCLEOTIDE SEQUENCE [LARGE SCALE GENOMIC DNA]</scope>
    <source>
        <strain evidence="2">cv. Jeju island</strain>
        <tissue evidence="1">Leaf</tissue>
    </source>
</reference>
<dbReference type="EMBL" id="PJQY01000726">
    <property type="protein sequence ID" value="PQQ08423.1"/>
    <property type="molecule type" value="Genomic_DNA"/>
</dbReference>
<name>A0A314YNS8_PRUYE</name>
<organism evidence="1 2">
    <name type="scientific">Prunus yedoensis var. nudiflora</name>
    <dbReference type="NCBI Taxonomy" id="2094558"/>
    <lineage>
        <taxon>Eukaryota</taxon>
        <taxon>Viridiplantae</taxon>
        <taxon>Streptophyta</taxon>
        <taxon>Embryophyta</taxon>
        <taxon>Tracheophyta</taxon>
        <taxon>Spermatophyta</taxon>
        <taxon>Magnoliopsida</taxon>
        <taxon>eudicotyledons</taxon>
        <taxon>Gunneridae</taxon>
        <taxon>Pentapetalae</taxon>
        <taxon>rosids</taxon>
        <taxon>fabids</taxon>
        <taxon>Rosales</taxon>
        <taxon>Rosaceae</taxon>
        <taxon>Amygdaloideae</taxon>
        <taxon>Amygdaleae</taxon>
        <taxon>Prunus</taxon>
    </lineage>
</organism>
<proteinExistence type="predicted"/>
<dbReference type="AlphaFoldDB" id="A0A314YNS8"/>
<sequence>MSRTMISDDQYQQALSSKASMLLHLRGIRNFVEPQFRMSAGRSRALIQQIRRTTTMWTVVTNFHGFIFLLC</sequence>
<protein>
    <submittedName>
        <fullName evidence="1">Uncharacterized protein</fullName>
    </submittedName>
</protein>
<dbReference type="Proteomes" id="UP000250321">
    <property type="component" value="Unassembled WGS sequence"/>
</dbReference>
<evidence type="ECO:0000313" key="1">
    <source>
        <dbReference type="EMBL" id="PQQ08423.1"/>
    </source>
</evidence>
<keyword evidence="2" id="KW-1185">Reference proteome</keyword>
<gene>
    <name evidence="1" type="ORF">Pyn_20907</name>
</gene>